<keyword evidence="8" id="KW-0067">ATP-binding</keyword>
<dbReference type="Pfam" id="PF00512">
    <property type="entry name" value="HisKA"/>
    <property type="match status" value="1"/>
</dbReference>
<dbReference type="PANTHER" id="PTHR45339:SF1">
    <property type="entry name" value="HYBRID SIGNAL TRANSDUCTION HISTIDINE KINASE J"/>
    <property type="match status" value="1"/>
</dbReference>
<dbReference type="OrthoDB" id="9797243at2"/>
<proteinExistence type="predicted"/>
<evidence type="ECO:0000256" key="8">
    <source>
        <dbReference type="ARBA" id="ARBA00022840"/>
    </source>
</evidence>
<evidence type="ECO:0000259" key="15">
    <source>
        <dbReference type="PROSITE" id="PS50109"/>
    </source>
</evidence>
<evidence type="ECO:0000256" key="13">
    <source>
        <dbReference type="PROSITE-ProRule" id="PRU00169"/>
    </source>
</evidence>
<evidence type="ECO:0000256" key="14">
    <source>
        <dbReference type="SAM" id="Phobius"/>
    </source>
</evidence>
<dbReference type="Pfam" id="PF01627">
    <property type="entry name" value="Hpt"/>
    <property type="match status" value="1"/>
</dbReference>
<dbReference type="InterPro" id="IPR003594">
    <property type="entry name" value="HATPase_dom"/>
</dbReference>
<dbReference type="eggNOG" id="COG0642">
    <property type="taxonomic scope" value="Bacteria"/>
</dbReference>
<feature type="domain" description="HPt" evidence="17">
    <location>
        <begin position="645"/>
        <end position="740"/>
    </location>
</feature>
<dbReference type="PROSITE" id="PS50109">
    <property type="entry name" value="HIS_KIN"/>
    <property type="match status" value="1"/>
</dbReference>
<dbReference type="SMART" id="SM00388">
    <property type="entry name" value="HisKA"/>
    <property type="match status" value="1"/>
</dbReference>
<dbReference type="Gene3D" id="3.30.565.10">
    <property type="entry name" value="Histidine kinase-like ATPase, C-terminal domain"/>
    <property type="match status" value="1"/>
</dbReference>
<evidence type="ECO:0000259" key="16">
    <source>
        <dbReference type="PROSITE" id="PS50110"/>
    </source>
</evidence>
<accession>A0A078LTR4</accession>
<name>A0A078LTR4_9PSED</name>
<dbReference type="SUPFAM" id="SSF52172">
    <property type="entry name" value="CheY-like"/>
    <property type="match status" value="1"/>
</dbReference>
<dbReference type="GO" id="GO:0005524">
    <property type="term" value="F:ATP binding"/>
    <property type="evidence" value="ECO:0007669"/>
    <property type="project" value="UniProtKB-KW"/>
</dbReference>
<dbReference type="PROSITE" id="PS50110">
    <property type="entry name" value="RESPONSE_REGULATORY"/>
    <property type="match status" value="1"/>
</dbReference>
<dbReference type="Pfam" id="PF02518">
    <property type="entry name" value="HATPase_c"/>
    <property type="match status" value="1"/>
</dbReference>
<dbReference type="CDD" id="cd17546">
    <property type="entry name" value="REC_hyHK_CKI1_RcsC-like"/>
    <property type="match status" value="1"/>
</dbReference>
<dbReference type="SUPFAM" id="SSF55874">
    <property type="entry name" value="ATPase domain of HSP90 chaperone/DNA topoisomerase II/histidine kinase"/>
    <property type="match status" value="1"/>
</dbReference>
<dbReference type="GO" id="GO:0000155">
    <property type="term" value="F:phosphorelay sensor kinase activity"/>
    <property type="evidence" value="ECO:0007669"/>
    <property type="project" value="InterPro"/>
</dbReference>
<dbReference type="EMBL" id="CCSF01000001">
    <property type="protein sequence ID" value="CDZ93276.1"/>
    <property type="molecule type" value="Genomic_DNA"/>
</dbReference>
<dbReference type="Gene3D" id="3.40.50.2300">
    <property type="match status" value="1"/>
</dbReference>
<dbReference type="InterPro" id="IPR036097">
    <property type="entry name" value="HisK_dim/P_sf"/>
</dbReference>
<dbReference type="CDD" id="cd16922">
    <property type="entry name" value="HATPase_EvgS-ArcB-TorS-like"/>
    <property type="match status" value="1"/>
</dbReference>
<dbReference type="AlphaFoldDB" id="A0A078LTR4"/>
<dbReference type="InterPro" id="IPR011006">
    <property type="entry name" value="CheY-like_superfamily"/>
</dbReference>
<keyword evidence="18" id="KW-0808">Transferase</keyword>
<dbReference type="EC" id="2.7.13.3" evidence="3"/>
<dbReference type="InterPro" id="IPR005467">
    <property type="entry name" value="His_kinase_dom"/>
</dbReference>
<evidence type="ECO:0000256" key="5">
    <source>
        <dbReference type="ARBA" id="ARBA00022553"/>
    </source>
</evidence>
<keyword evidence="9 14" id="KW-1133">Transmembrane helix</keyword>
<dbReference type="CDD" id="cd00082">
    <property type="entry name" value="HisKA"/>
    <property type="match status" value="1"/>
</dbReference>
<keyword evidence="6 14" id="KW-0812">Transmembrane</keyword>
<evidence type="ECO:0000256" key="11">
    <source>
        <dbReference type="ARBA" id="ARBA00023136"/>
    </source>
</evidence>
<dbReference type="InterPro" id="IPR008207">
    <property type="entry name" value="Sig_transdc_His_kin_Hpt_dom"/>
</dbReference>
<keyword evidence="19" id="KW-1185">Reference proteome</keyword>
<organism evidence="18 19">
    <name type="scientific">Pseudomonas saudiphocaensis</name>
    <dbReference type="NCBI Taxonomy" id="1499686"/>
    <lineage>
        <taxon>Bacteria</taxon>
        <taxon>Pseudomonadati</taxon>
        <taxon>Pseudomonadota</taxon>
        <taxon>Gammaproteobacteria</taxon>
        <taxon>Pseudomonadales</taxon>
        <taxon>Pseudomonadaceae</taxon>
        <taxon>Pseudomonas</taxon>
    </lineage>
</organism>
<dbReference type="Pfam" id="PF00072">
    <property type="entry name" value="Response_reg"/>
    <property type="match status" value="1"/>
</dbReference>
<evidence type="ECO:0000256" key="3">
    <source>
        <dbReference type="ARBA" id="ARBA00012438"/>
    </source>
</evidence>
<feature type="modified residue" description="4-aspartylphosphate" evidence="13">
    <location>
        <position position="542"/>
    </location>
</feature>
<dbReference type="FunFam" id="3.30.565.10:FF:000010">
    <property type="entry name" value="Sensor histidine kinase RcsC"/>
    <property type="match status" value="1"/>
</dbReference>
<comment type="catalytic activity">
    <reaction evidence="1">
        <text>ATP + protein L-histidine = ADP + protein N-phospho-L-histidine.</text>
        <dbReference type="EC" id="2.7.13.3"/>
    </reaction>
</comment>
<dbReference type="PROSITE" id="PS50894">
    <property type="entry name" value="HPT"/>
    <property type="match status" value="1"/>
</dbReference>
<feature type="transmembrane region" description="Helical" evidence="14">
    <location>
        <begin position="12"/>
        <end position="31"/>
    </location>
</feature>
<keyword evidence="18" id="KW-0418">Kinase</keyword>
<keyword evidence="10" id="KW-0902">Two-component regulatory system</keyword>
<keyword evidence="5 13" id="KW-0597">Phosphoprotein</keyword>
<dbReference type="InterPro" id="IPR003661">
    <property type="entry name" value="HisK_dim/P_dom"/>
</dbReference>
<keyword evidence="11 14" id="KW-0472">Membrane</keyword>
<dbReference type="HOGENOM" id="CLU_000445_114_15_6"/>
<sequence>MKSNRRLAKLPWLLAPIGTCLLLVLITFVALEMMQRKLLGNDSMQLHEMYLLARNLMMALCLVTVALALWLTRRVLRYRRHLAERDALYHQVLNHLPLMVRIRDLSGQVRFENLATRGSEVADWGSLDLLDAEQGSRLPPVSRVVWESQREALQKGVSQERFLEIGEVDQADYRAYRLISFPIYDVDGRARALGSMAIVETDQARDRRSLASLAADLEQQVQARTAELSAAKEQAEAATRAKATFLANMSHEIRSPLNALVGLSHLARRSNHDPRLENYLGKILKSAEHLQDVVGDILDFSKIEAGEMTIERVEFSLQRLVDSVVDIVWERARGKPLQLIVDIDPRLPEQFYGDPLRIVQILINFMDNAIKFTERGRISMRVLLGEAQAERYGLHFEIQDSGVGIPADRLGEIFKPFQQLDDSITRRYGGSGLGLAICAQLTTLLGGQLTARSELGVGSLFRLSLELEAVTATPGSAEAGDALRRVSMAGRHVLLVEDDALNREVATEQLSALGLRVSVAVNGFEALQYLASDSSVDLVLMDVQMPVMDGLETIRVLRASQPELPVIALTANNLRGDRERCLQAGMSDYLAKPIDPVQLELLLERWLSQPLAHLPPEQLSEQRQQPFPDIAGLDHQAALARLLGNHELYLSLLGRFADDYAEVAENVCQSLENGRFDQAQEELHRFKSLAGTLGAEALQALSLELELALREERAWADAYYRFADEFNRVLGAIKTGLASMGK</sequence>
<feature type="modified residue" description="Phosphohistidine" evidence="12">
    <location>
        <position position="684"/>
    </location>
</feature>
<comment type="subcellular location">
    <subcellularLocation>
        <location evidence="2">Cell membrane</location>
        <topology evidence="2">Multi-pass membrane protein</topology>
    </subcellularLocation>
</comment>
<evidence type="ECO:0000256" key="6">
    <source>
        <dbReference type="ARBA" id="ARBA00022692"/>
    </source>
</evidence>
<dbReference type="InterPro" id="IPR036890">
    <property type="entry name" value="HATPase_C_sf"/>
</dbReference>
<feature type="domain" description="Histidine kinase" evidence="15">
    <location>
        <begin position="248"/>
        <end position="469"/>
    </location>
</feature>
<reference evidence="18 19" key="1">
    <citation type="submission" date="2014-07" db="EMBL/GenBank/DDBJ databases">
        <authorList>
            <person name="Urmite Genomes Urmite Genomes"/>
        </authorList>
    </citation>
    <scope>NUCLEOTIDE SEQUENCE [LARGE SCALE GENOMIC DNA]</scope>
    <source>
        <strain evidence="18 19">20_BN</strain>
    </source>
</reference>
<dbReference type="PANTHER" id="PTHR45339">
    <property type="entry name" value="HYBRID SIGNAL TRANSDUCTION HISTIDINE KINASE J"/>
    <property type="match status" value="1"/>
</dbReference>
<evidence type="ECO:0000256" key="12">
    <source>
        <dbReference type="PROSITE-ProRule" id="PRU00110"/>
    </source>
</evidence>
<evidence type="ECO:0000256" key="1">
    <source>
        <dbReference type="ARBA" id="ARBA00000085"/>
    </source>
</evidence>
<evidence type="ECO:0000256" key="4">
    <source>
        <dbReference type="ARBA" id="ARBA00022475"/>
    </source>
</evidence>
<feature type="transmembrane region" description="Helical" evidence="14">
    <location>
        <begin position="51"/>
        <end position="71"/>
    </location>
</feature>
<evidence type="ECO:0000313" key="18">
    <source>
        <dbReference type="EMBL" id="CDZ93276.1"/>
    </source>
</evidence>
<dbReference type="PRINTS" id="PR00344">
    <property type="entry name" value="BCTRLSENSOR"/>
</dbReference>
<evidence type="ECO:0000313" key="19">
    <source>
        <dbReference type="Proteomes" id="UP000053902"/>
    </source>
</evidence>
<evidence type="ECO:0000256" key="9">
    <source>
        <dbReference type="ARBA" id="ARBA00022989"/>
    </source>
</evidence>
<dbReference type="SMART" id="SM00448">
    <property type="entry name" value="REC"/>
    <property type="match status" value="1"/>
</dbReference>
<dbReference type="InterPro" id="IPR001789">
    <property type="entry name" value="Sig_transdc_resp-reg_receiver"/>
</dbReference>
<evidence type="ECO:0000256" key="10">
    <source>
        <dbReference type="ARBA" id="ARBA00023012"/>
    </source>
</evidence>
<evidence type="ECO:0000259" key="17">
    <source>
        <dbReference type="PROSITE" id="PS50894"/>
    </source>
</evidence>
<dbReference type="SUPFAM" id="SSF47226">
    <property type="entry name" value="Histidine-containing phosphotransfer domain, HPT domain"/>
    <property type="match status" value="1"/>
</dbReference>
<keyword evidence="4" id="KW-1003">Cell membrane</keyword>
<evidence type="ECO:0000256" key="7">
    <source>
        <dbReference type="ARBA" id="ARBA00022741"/>
    </source>
</evidence>
<dbReference type="InterPro" id="IPR004358">
    <property type="entry name" value="Sig_transdc_His_kin-like_C"/>
</dbReference>
<gene>
    <name evidence="18" type="primary">fitF</name>
    <name evidence="18" type="ORF">BN1079_00564</name>
</gene>
<dbReference type="SUPFAM" id="SSF47384">
    <property type="entry name" value="Homodimeric domain of signal transducing histidine kinase"/>
    <property type="match status" value="1"/>
</dbReference>
<dbReference type="InterPro" id="IPR036641">
    <property type="entry name" value="HPT_dom_sf"/>
</dbReference>
<dbReference type="GO" id="GO:0005886">
    <property type="term" value="C:plasma membrane"/>
    <property type="evidence" value="ECO:0007669"/>
    <property type="project" value="UniProtKB-SubCell"/>
</dbReference>
<dbReference type="Proteomes" id="UP000053902">
    <property type="component" value="Unassembled WGS sequence"/>
</dbReference>
<dbReference type="STRING" id="1499686.BN1079_00564"/>
<evidence type="ECO:0000256" key="2">
    <source>
        <dbReference type="ARBA" id="ARBA00004651"/>
    </source>
</evidence>
<dbReference type="Gene3D" id="1.10.287.130">
    <property type="match status" value="1"/>
</dbReference>
<keyword evidence="7" id="KW-0547">Nucleotide-binding</keyword>
<dbReference type="SMART" id="SM00387">
    <property type="entry name" value="HATPase_c"/>
    <property type="match status" value="1"/>
</dbReference>
<dbReference type="Gene3D" id="1.20.120.160">
    <property type="entry name" value="HPT domain"/>
    <property type="match status" value="1"/>
</dbReference>
<feature type="domain" description="Response regulatory" evidence="16">
    <location>
        <begin position="492"/>
        <end position="607"/>
    </location>
</feature>
<protein>
    <recommendedName>
        <fullName evidence="3">histidine kinase</fullName>
        <ecNumber evidence="3">2.7.13.3</ecNumber>
    </recommendedName>
</protein>